<evidence type="ECO:0000313" key="3">
    <source>
        <dbReference type="EMBL" id="MEJ2887038.1"/>
    </source>
</evidence>
<protein>
    <recommendedName>
        <fullName evidence="5">DUF4386 family protein</fullName>
    </recommendedName>
</protein>
<feature type="region of interest" description="Disordered" evidence="1">
    <location>
        <begin position="1"/>
        <end position="25"/>
    </location>
</feature>
<accession>A0ABU8N448</accession>
<feature type="transmembrane region" description="Helical" evidence="2">
    <location>
        <begin position="96"/>
        <end position="115"/>
    </location>
</feature>
<dbReference type="RefSeq" id="WP_337713534.1">
    <property type="nucleotide sequence ID" value="NZ_JBBEGL010000003.1"/>
</dbReference>
<keyword evidence="4" id="KW-1185">Reference proteome</keyword>
<evidence type="ECO:0000256" key="2">
    <source>
        <dbReference type="SAM" id="Phobius"/>
    </source>
</evidence>
<reference evidence="3 4" key="1">
    <citation type="submission" date="2024-03" db="EMBL/GenBank/DDBJ databases">
        <title>Actinomycetospora sp. OC33-EN06, a novel actinomycete isolated from wild orchid (Aerides multiflora).</title>
        <authorList>
            <person name="Suriyachadkun C."/>
        </authorList>
    </citation>
    <scope>NUCLEOTIDE SEQUENCE [LARGE SCALE GENOMIC DNA]</scope>
    <source>
        <strain evidence="3 4">OC33-EN06</strain>
    </source>
</reference>
<feature type="compositionally biased region" description="Low complexity" evidence="1">
    <location>
        <begin position="11"/>
        <end position="23"/>
    </location>
</feature>
<feature type="transmembrane region" description="Helical" evidence="2">
    <location>
        <begin position="67"/>
        <end position="84"/>
    </location>
</feature>
<feature type="transmembrane region" description="Helical" evidence="2">
    <location>
        <begin position="35"/>
        <end position="55"/>
    </location>
</feature>
<proteinExistence type="predicted"/>
<evidence type="ECO:0008006" key="5">
    <source>
        <dbReference type="Google" id="ProtNLM"/>
    </source>
</evidence>
<organism evidence="3 4">
    <name type="scientific">Actinomycetospora aeridis</name>
    <dbReference type="NCBI Taxonomy" id="3129231"/>
    <lineage>
        <taxon>Bacteria</taxon>
        <taxon>Bacillati</taxon>
        <taxon>Actinomycetota</taxon>
        <taxon>Actinomycetes</taxon>
        <taxon>Pseudonocardiales</taxon>
        <taxon>Pseudonocardiaceae</taxon>
        <taxon>Actinomycetospora</taxon>
    </lineage>
</organism>
<feature type="transmembrane region" description="Helical" evidence="2">
    <location>
        <begin position="159"/>
        <end position="180"/>
    </location>
</feature>
<feature type="transmembrane region" description="Helical" evidence="2">
    <location>
        <begin position="186"/>
        <end position="206"/>
    </location>
</feature>
<comment type="caution">
    <text evidence="3">The sequence shown here is derived from an EMBL/GenBank/DDBJ whole genome shotgun (WGS) entry which is preliminary data.</text>
</comment>
<evidence type="ECO:0000256" key="1">
    <source>
        <dbReference type="SAM" id="MobiDB-lite"/>
    </source>
</evidence>
<dbReference type="Proteomes" id="UP001370100">
    <property type="component" value="Unassembled WGS sequence"/>
</dbReference>
<keyword evidence="2" id="KW-0472">Membrane</keyword>
<keyword evidence="2" id="KW-0812">Transmembrane</keyword>
<sequence>MTTARHPETAPSPGSAAPAAPAGVRDTPPSSMLRFSGGGLAVGSATYGVAWLVLGEGVDQGRFAMDLLGIALQLGIFGLLLALWRTHGTGVERFGRGLLVVEAVILAVATVQSGFAASAGGGEWGTVATVLDPAWPLSMLGMVVVGIAVAVAGRWRGILRVWAPVAGSWLVAGLGVSMLVPGDATTIVGGLHFLLGYTVLGVLLAVRPDLTARA</sequence>
<gene>
    <name evidence="3" type="ORF">WCD41_11330</name>
</gene>
<keyword evidence="2" id="KW-1133">Transmembrane helix</keyword>
<name>A0ABU8N448_9PSEU</name>
<feature type="transmembrane region" description="Helical" evidence="2">
    <location>
        <begin position="135"/>
        <end position="152"/>
    </location>
</feature>
<evidence type="ECO:0000313" key="4">
    <source>
        <dbReference type="Proteomes" id="UP001370100"/>
    </source>
</evidence>
<dbReference type="EMBL" id="JBBEGL010000003">
    <property type="protein sequence ID" value="MEJ2887038.1"/>
    <property type="molecule type" value="Genomic_DNA"/>
</dbReference>